<protein>
    <submittedName>
        <fullName evidence="2">Uncharacterized protein</fullName>
    </submittedName>
</protein>
<dbReference type="EMBL" id="RWIU01000005">
    <property type="protein sequence ID" value="RSK42364.1"/>
    <property type="molecule type" value="Genomic_DNA"/>
</dbReference>
<gene>
    <name evidence="2" type="ORF">EI293_15720</name>
</gene>
<reference evidence="2 3" key="1">
    <citation type="submission" date="2018-12" db="EMBL/GenBank/DDBJ databases">
        <authorList>
            <person name="Feng G."/>
            <person name="Zhu H."/>
        </authorList>
    </citation>
    <scope>NUCLEOTIDE SEQUENCE [LARGE SCALE GENOMIC DNA]</scope>
    <source>
        <strain evidence="2 3">LMG 26000</strain>
    </source>
</reference>
<dbReference type="RefSeq" id="WP_125439494.1">
    <property type="nucleotide sequence ID" value="NZ_RWIU01000005.1"/>
</dbReference>
<feature type="compositionally biased region" description="Polar residues" evidence="1">
    <location>
        <begin position="1"/>
        <end position="20"/>
    </location>
</feature>
<accession>A0A3R9N9X2</accession>
<proteinExistence type="predicted"/>
<name>A0A3R9N9X2_9BACT</name>
<keyword evidence="3" id="KW-1185">Reference proteome</keyword>
<dbReference type="Proteomes" id="UP000270291">
    <property type="component" value="Unassembled WGS sequence"/>
</dbReference>
<feature type="compositionally biased region" description="Basic and acidic residues" evidence="1">
    <location>
        <begin position="53"/>
        <end position="66"/>
    </location>
</feature>
<dbReference type="OrthoDB" id="887365at2"/>
<evidence type="ECO:0000313" key="3">
    <source>
        <dbReference type="Proteomes" id="UP000270291"/>
    </source>
</evidence>
<sequence>MAQQTPQPENENSAPKTPETTQKDLAQDSGDGIRGGYGDSDQTNGLEGGGQADKSDEKTAPKESVN</sequence>
<comment type="caution">
    <text evidence="2">The sequence shown here is derived from an EMBL/GenBank/DDBJ whole genome shotgun (WGS) entry which is preliminary data.</text>
</comment>
<organism evidence="2 3">
    <name type="scientific">Hymenobacter perfusus</name>
    <dbReference type="NCBI Taxonomy" id="1236770"/>
    <lineage>
        <taxon>Bacteria</taxon>
        <taxon>Pseudomonadati</taxon>
        <taxon>Bacteroidota</taxon>
        <taxon>Cytophagia</taxon>
        <taxon>Cytophagales</taxon>
        <taxon>Hymenobacteraceae</taxon>
        <taxon>Hymenobacter</taxon>
    </lineage>
</organism>
<evidence type="ECO:0000313" key="2">
    <source>
        <dbReference type="EMBL" id="RSK42364.1"/>
    </source>
</evidence>
<evidence type="ECO:0000256" key="1">
    <source>
        <dbReference type="SAM" id="MobiDB-lite"/>
    </source>
</evidence>
<dbReference type="AlphaFoldDB" id="A0A3R9N9X2"/>
<feature type="region of interest" description="Disordered" evidence="1">
    <location>
        <begin position="1"/>
        <end position="66"/>
    </location>
</feature>